<dbReference type="Proteomes" id="UP000326799">
    <property type="component" value="Unassembled WGS sequence"/>
</dbReference>
<evidence type="ECO:0000256" key="1">
    <source>
        <dbReference type="SAM" id="Phobius"/>
    </source>
</evidence>
<keyword evidence="1" id="KW-0472">Membrane</keyword>
<organism evidence="2 3">
    <name type="scientific">Aspergillus novoparasiticus</name>
    <dbReference type="NCBI Taxonomy" id="986946"/>
    <lineage>
        <taxon>Eukaryota</taxon>
        <taxon>Fungi</taxon>
        <taxon>Dikarya</taxon>
        <taxon>Ascomycota</taxon>
        <taxon>Pezizomycotina</taxon>
        <taxon>Eurotiomycetes</taxon>
        <taxon>Eurotiomycetidae</taxon>
        <taxon>Eurotiales</taxon>
        <taxon>Aspergillaceae</taxon>
        <taxon>Aspergillus</taxon>
        <taxon>Aspergillus subgen. Circumdati</taxon>
    </lineage>
</organism>
<accession>A0A5N6ESV2</accession>
<keyword evidence="3" id="KW-1185">Reference proteome</keyword>
<keyword evidence="1" id="KW-1133">Transmembrane helix</keyword>
<feature type="transmembrane region" description="Helical" evidence="1">
    <location>
        <begin position="25"/>
        <end position="50"/>
    </location>
</feature>
<sequence length="56" mass="6183">MRDRRADNRAACSRRRWRSFAASRAVLWVSGSGSRVGIGLLFGWGVGVVYCCFGCV</sequence>
<proteinExistence type="predicted"/>
<keyword evidence="1" id="KW-0812">Transmembrane</keyword>
<reference evidence="2 3" key="1">
    <citation type="submission" date="2019-04" db="EMBL/GenBank/DDBJ databases">
        <title>Fungal friends and foes A comparative genomics study of 23 Aspergillus species from section Flavi.</title>
        <authorList>
            <consortium name="DOE Joint Genome Institute"/>
            <person name="Kjaerbolling I."/>
            <person name="Vesth T.C."/>
            <person name="Frisvad J.C."/>
            <person name="Nybo J.L."/>
            <person name="Theobald S."/>
            <person name="Kildgaard S."/>
            <person name="Petersen T.I."/>
            <person name="Kuo A."/>
            <person name="Sato A."/>
            <person name="Lyhne E.K."/>
            <person name="Kogle M.E."/>
            <person name="Wiebenga A."/>
            <person name="Kun R.S."/>
            <person name="Lubbers R.J."/>
            <person name="Makela M.R."/>
            <person name="Barry K."/>
            <person name="Chovatia M."/>
            <person name="Clum A."/>
            <person name="Daum C."/>
            <person name="Haridas S."/>
            <person name="He G."/>
            <person name="LaButti K."/>
            <person name="Lipzen A."/>
            <person name="Mondo S."/>
            <person name="Pangilinan J."/>
            <person name="Riley R."/>
            <person name="Salamov A."/>
            <person name="Simmons B.A."/>
            <person name="Magnuson J.K."/>
            <person name="Henrissat B."/>
            <person name="Mortensen U.H."/>
            <person name="Larsen T.O."/>
            <person name="De vries R.P."/>
            <person name="Grigoriev I.V."/>
            <person name="Machida M."/>
            <person name="Baker S.E."/>
            <person name="Andersen M.R."/>
        </authorList>
    </citation>
    <scope>NUCLEOTIDE SEQUENCE [LARGE SCALE GENOMIC DNA]</scope>
    <source>
        <strain evidence="2 3">CBS 126849</strain>
    </source>
</reference>
<evidence type="ECO:0000313" key="3">
    <source>
        <dbReference type="Proteomes" id="UP000326799"/>
    </source>
</evidence>
<dbReference type="EMBL" id="ML733432">
    <property type="protein sequence ID" value="KAB8220125.1"/>
    <property type="molecule type" value="Genomic_DNA"/>
</dbReference>
<protein>
    <submittedName>
        <fullName evidence="2">Uncharacterized protein</fullName>
    </submittedName>
</protein>
<name>A0A5N6ESV2_9EURO</name>
<dbReference type="AlphaFoldDB" id="A0A5N6ESV2"/>
<evidence type="ECO:0000313" key="2">
    <source>
        <dbReference type="EMBL" id="KAB8220125.1"/>
    </source>
</evidence>
<gene>
    <name evidence="2" type="ORF">BDV33DRAFT_172839</name>
</gene>